<dbReference type="SMART" id="SM01321">
    <property type="entry name" value="Y1_Tnp"/>
    <property type="match status" value="1"/>
</dbReference>
<dbReference type="NCBIfam" id="NF047646">
    <property type="entry name" value="REP_Tyr_transpos"/>
    <property type="match status" value="1"/>
</dbReference>
<evidence type="ECO:0000313" key="2">
    <source>
        <dbReference type="EMBL" id="VAV84886.1"/>
    </source>
</evidence>
<dbReference type="GO" id="GO:0006313">
    <property type="term" value="P:DNA transposition"/>
    <property type="evidence" value="ECO:0007669"/>
    <property type="project" value="InterPro"/>
</dbReference>
<dbReference type="PANTHER" id="PTHR36966">
    <property type="entry name" value="REP-ASSOCIATED TYROSINE TRANSPOSASE"/>
    <property type="match status" value="1"/>
</dbReference>
<dbReference type="EMBL" id="UOEA01000076">
    <property type="protein sequence ID" value="VAV84886.1"/>
    <property type="molecule type" value="Genomic_DNA"/>
</dbReference>
<feature type="domain" description="Transposase IS200-like" evidence="1">
    <location>
        <begin position="8"/>
        <end position="139"/>
    </location>
</feature>
<organism evidence="2">
    <name type="scientific">hydrothermal vent metagenome</name>
    <dbReference type="NCBI Taxonomy" id="652676"/>
    <lineage>
        <taxon>unclassified sequences</taxon>
        <taxon>metagenomes</taxon>
        <taxon>ecological metagenomes</taxon>
    </lineage>
</organism>
<reference evidence="2" key="1">
    <citation type="submission" date="2018-06" db="EMBL/GenBank/DDBJ databases">
        <authorList>
            <person name="Zhirakovskaya E."/>
        </authorList>
    </citation>
    <scope>NUCLEOTIDE SEQUENCE</scope>
</reference>
<sequence length="178" mass="20638">MKWKNYSLENACYFITITARNFIPLFTDETVVRILFDSLEFLRRNDGLKVYAYIVMPNHIHLVVGCDSKSINNMVGGFKSYTSRSIAEYLELNNAPLLKKFEKSAYKGQNYAIWQETFRSEIIYDEAFLRQKVDYIHNNPVKGGLVESADDWQYSSCRQFECDASFGNPVSGFKVDVF</sequence>
<dbReference type="AlphaFoldDB" id="A0A3B0R716"/>
<dbReference type="InterPro" id="IPR002686">
    <property type="entry name" value="Transposase_17"/>
</dbReference>
<dbReference type="InterPro" id="IPR036515">
    <property type="entry name" value="Transposase_17_sf"/>
</dbReference>
<protein>
    <recommendedName>
        <fullName evidence="1">Transposase IS200-like domain-containing protein</fullName>
    </recommendedName>
</protein>
<accession>A0A3B0R716</accession>
<dbReference type="Gene3D" id="3.30.70.1290">
    <property type="entry name" value="Transposase IS200-like"/>
    <property type="match status" value="1"/>
</dbReference>
<dbReference type="GO" id="GO:0004803">
    <property type="term" value="F:transposase activity"/>
    <property type="evidence" value="ECO:0007669"/>
    <property type="project" value="InterPro"/>
</dbReference>
<name>A0A3B0R716_9ZZZZ</name>
<dbReference type="PANTHER" id="PTHR36966:SF1">
    <property type="entry name" value="REP-ASSOCIATED TYROSINE TRANSPOSASE"/>
    <property type="match status" value="1"/>
</dbReference>
<evidence type="ECO:0000259" key="1">
    <source>
        <dbReference type="SMART" id="SM01321"/>
    </source>
</evidence>
<dbReference type="GO" id="GO:0043565">
    <property type="term" value="F:sequence-specific DNA binding"/>
    <property type="evidence" value="ECO:0007669"/>
    <property type="project" value="TreeGrafter"/>
</dbReference>
<dbReference type="SUPFAM" id="SSF143422">
    <property type="entry name" value="Transposase IS200-like"/>
    <property type="match status" value="1"/>
</dbReference>
<dbReference type="Pfam" id="PF01797">
    <property type="entry name" value="Y1_Tnp"/>
    <property type="match status" value="1"/>
</dbReference>
<dbReference type="InterPro" id="IPR052715">
    <property type="entry name" value="RAYT_transposase"/>
</dbReference>
<gene>
    <name evidence="2" type="ORF">MNBD_DELTA01-581</name>
</gene>
<proteinExistence type="predicted"/>